<evidence type="ECO:0000313" key="2">
    <source>
        <dbReference type="Proteomes" id="UP000014417"/>
    </source>
</evidence>
<reference evidence="1 2" key="1">
    <citation type="submission" date="2013-04" db="EMBL/GenBank/DDBJ databases">
        <title>The Genome Sequence of Propionimicrobium lymphophilum ACS-093-V-SCH5.</title>
        <authorList>
            <consortium name="The Broad Institute Genomics Platform"/>
            <person name="Earl A."/>
            <person name="Ward D."/>
            <person name="Feldgarden M."/>
            <person name="Gevers D."/>
            <person name="Saerens B."/>
            <person name="Vaneechoutte M."/>
            <person name="Walker B."/>
            <person name="Young S."/>
            <person name="Zeng Q."/>
            <person name="Gargeya S."/>
            <person name="Fitzgerald M."/>
            <person name="Haas B."/>
            <person name="Abouelleil A."/>
            <person name="Allen A.W."/>
            <person name="Alvarado L."/>
            <person name="Arachchi H.M."/>
            <person name="Berlin A.M."/>
            <person name="Chapman S.B."/>
            <person name="Gainer-Dewar J."/>
            <person name="Goldberg J."/>
            <person name="Griggs A."/>
            <person name="Gujja S."/>
            <person name="Hansen M."/>
            <person name="Howarth C."/>
            <person name="Imamovic A."/>
            <person name="Ireland A."/>
            <person name="Larimer J."/>
            <person name="McCowan C."/>
            <person name="Murphy C."/>
            <person name="Pearson M."/>
            <person name="Poon T.W."/>
            <person name="Priest M."/>
            <person name="Roberts A."/>
            <person name="Saif S."/>
            <person name="Shea T."/>
            <person name="Sisk P."/>
            <person name="Sykes S."/>
            <person name="Wortman J."/>
            <person name="Nusbaum C."/>
            <person name="Birren B."/>
        </authorList>
    </citation>
    <scope>NUCLEOTIDE SEQUENCE [LARGE SCALE GENOMIC DNA]</scope>
    <source>
        <strain evidence="1 2">ACS-093-V-SCH5</strain>
    </source>
</reference>
<dbReference type="Proteomes" id="UP000014417">
    <property type="component" value="Unassembled WGS sequence"/>
</dbReference>
<dbReference type="InterPro" id="IPR016541">
    <property type="entry name" value="UCP008505"/>
</dbReference>
<dbReference type="PATRIC" id="fig|883161.3.peg.1052"/>
<comment type="caution">
    <text evidence="1">The sequence shown here is derived from an EMBL/GenBank/DDBJ whole genome shotgun (WGS) entry which is preliminary data.</text>
</comment>
<protein>
    <recommendedName>
        <fullName evidence="3">DUF4411 domain-containing protein</fullName>
    </recommendedName>
</protein>
<proteinExistence type="predicted"/>
<dbReference type="AlphaFoldDB" id="S2W5G6"/>
<keyword evidence="2" id="KW-1185">Reference proteome</keyword>
<dbReference type="EMBL" id="AGZR01000005">
    <property type="protein sequence ID" value="EPD33515.1"/>
    <property type="molecule type" value="Genomic_DNA"/>
</dbReference>
<organism evidence="1 2">
    <name type="scientific">Propionimicrobium lymphophilum ACS-093-V-SCH5</name>
    <dbReference type="NCBI Taxonomy" id="883161"/>
    <lineage>
        <taxon>Bacteria</taxon>
        <taxon>Bacillati</taxon>
        <taxon>Actinomycetota</taxon>
        <taxon>Actinomycetes</taxon>
        <taxon>Propionibacteriales</taxon>
        <taxon>Propionibacteriaceae</taxon>
        <taxon>Propionimicrobium</taxon>
    </lineage>
</organism>
<dbReference type="STRING" id="883161.HMPREF9306_01056"/>
<evidence type="ECO:0008006" key="3">
    <source>
        <dbReference type="Google" id="ProtNLM"/>
    </source>
</evidence>
<dbReference type="Pfam" id="PF14367">
    <property type="entry name" value="DUF4411"/>
    <property type="match status" value="1"/>
</dbReference>
<gene>
    <name evidence="1" type="ORF">HMPREF9306_01056</name>
</gene>
<dbReference type="HOGENOM" id="CLU_3064994_0_0_11"/>
<accession>S2W5G6</accession>
<name>S2W5G6_9ACTN</name>
<evidence type="ECO:0000313" key="1">
    <source>
        <dbReference type="EMBL" id="EPD33515.1"/>
    </source>
</evidence>
<sequence length="53" mass="6068">MYLLDANVFIDAARRYYHPDIAPTFWTWLIGEHKKGNLASIASVKKELDDGES</sequence>